<reference evidence="2" key="1">
    <citation type="submission" date="2022-11" db="UniProtKB">
        <authorList>
            <consortium name="WormBaseParasite"/>
        </authorList>
    </citation>
    <scope>IDENTIFICATION</scope>
</reference>
<dbReference type="WBParaSite" id="nRc.2.0.1.t17403-RA">
    <property type="protein sequence ID" value="nRc.2.0.1.t17403-RA"/>
    <property type="gene ID" value="nRc.2.0.1.g17403"/>
</dbReference>
<evidence type="ECO:0000313" key="1">
    <source>
        <dbReference type="Proteomes" id="UP000887565"/>
    </source>
</evidence>
<evidence type="ECO:0000313" key="2">
    <source>
        <dbReference type="WBParaSite" id="nRc.2.0.1.t17403-RA"/>
    </source>
</evidence>
<protein>
    <submittedName>
        <fullName evidence="2">Uncharacterized protein</fullName>
    </submittedName>
</protein>
<proteinExistence type="predicted"/>
<sequence length="73" mass="8398">MPKFTFSVLSPFVVAGEKNPTNEIKVNRPARHKVRANLKPIQSGYFYSSPPHEGVCAKTRHHEKRWKVDLIIL</sequence>
<accession>A0A915ITN4</accession>
<dbReference type="AlphaFoldDB" id="A0A915ITN4"/>
<name>A0A915ITN4_ROMCU</name>
<dbReference type="Proteomes" id="UP000887565">
    <property type="component" value="Unplaced"/>
</dbReference>
<keyword evidence="1" id="KW-1185">Reference proteome</keyword>
<organism evidence="1 2">
    <name type="scientific">Romanomermis culicivorax</name>
    <name type="common">Nematode worm</name>
    <dbReference type="NCBI Taxonomy" id="13658"/>
    <lineage>
        <taxon>Eukaryota</taxon>
        <taxon>Metazoa</taxon>
        <taxon>Ecdysozoa</taxon>
        <taxon>Nematoda</taxon>
        <taxon>Enoplea</taxon>
        <taxon>Dorylaimia</taxon>
        <taxon>Mermithida</taxon>
        <taxon>Mermithoidea</taxon>
        <taxon>Mermithidae</taxon>
        <taxon>Romanomermis</taxon>
    </lineage>
</organism>